<protein>
    <recommendedName>
        <fullName evidence="4">RRM domain-containing protein</fullName>
    </recommendedName>
</protein>
<evidence type="ECO:0000313" key="2">
    <source>
        <dbReference type="EMBL" id="CAF9942491.1"/>
    </source>
</evidence>
<feature type="region of interest" description="Disordered" evidence="1">
    <location>
        <begin position="204"/>
        <end position="257"/>
    </location>
</feature>
<feature type="compositionally biased region" description="Basic and acidic residues" evidence="1">
    <location>
        <begin position="1015"/>
        <end position="1028"/>
    </location>
</feature>
<feature type="compositionally biased region" description="Basic and acidic residues" evidence="1">
    <location>
        <begin position="752"/>
        <end position="761"/>
    </location>
</feature>
<feature type="compositionally biased region" description="Polar residues" evidence="1">
    <location>
        <begin position="1059"/>
        <end position="1072"/>
    </location>
</feature>
<feature type="region of interest" description="Disordered" evidence="1">
    <location>
        <begin position="1577"/>
        <end position="1609"/>
    </location>
</feature>
<name>A0A8H3J858_9LECA</name>
<reference evidence="2" key="1">
    <citation type="submission" date="2021-03" db="EMBL/GenBank/DDBJ databases">
        <authorList>
            <person name="Tagirdzhanova G."/>
        </authorList>
    </citation>
    <scope>NUCLEOTIDE SEQUENCE</scope>
</reference>
<feature type="compositionally biased region" description="Polar residues" evidence="1">
    <location>
        <begin position="1522"/>
        <end position="1533"/>
    </location>
</feature>
<feature type="compositionally biased region" description="Polar residues" evidence="1">
    <location>
        <begin position="1029"/>
        <end position="1039"/>
    </location>
</feature>
<organism evidence="2 3">
    <name type="scientific">Alectoria fallacina</name>
    <dbReference type="NCBI Taxonomy" id="1903189"/>
    <lineage>
        <taxon>Eukaryota</taxon>
        <taxon>Fungi</taxon>
        <taxon>Dikarya</taxon>
        <taxon>Ascomycota</taxon>
        <taxon>Pezizomycotina</taxon>
        <taxon>Lecanoromycetes</taxon>
        <taxon>OSLEUM clade</taxon>
        <taxon>Lecanoromycetidae</taxon>
        <taxon>Lecanorales</taxon>
        <taxon>Lecanorineae</taxon>
        <taxon>Parmeliaceae</taxon>
        <taxon>Alectoria</taxon>
    </lineage>
</organism>
<dbReference type="EMBL" id="CAJPDR010000760">
    <property type="protein sequence ID" value="CAF9942491.1"/>
    <property type="molecule type" value="Genomic_DNA"/>
</dbReference>
<feature type="compositionally biased region" description="Low complexity" evidence="1">
    <location>
        <begin position="942"/>
        <end position="953"/>
    </location>
</feature>
<feature type="compositionally biased region" description="Basic and acidic residues" evidence="1">
    <location>
        <begin position="1804"/>
        <end position="1816"/>
    </location>
</feature>
<feature type="region of interest" description="Disordered" evidence="1">
    <location>
        <begin position="1511"/>
        <end position="1564"/>
    </location>
</feature>
<feature type="compositionally biased region" description="Polar residues" evidence="1">
    <location>
        <begin position="795"/>
        <end position="804"/>
    </location>
</feature>
<feature type="compositionally biased region" description="Basic and acidic residues" evidence="1">
    <location>
        <begin position="1668"/>
        <end position="1716"/>
    </location>
</feature>
<feature type="compositionally biased region" description="Polar residues" evidence="1">
    <location>
        <begin position="1750"/>
        <end position="1774"/>
    </location>
</feature>
<feature type="region of interest" description="Disordered" evidence="1">
    <location>
        <begin position="1634"/>
        <end position="1844"/>
    </location>
</feature>
<feature type="compositionally biased region" description="Basic residues" evidence="1">
    <location>
        <begin position="1782"/>
        <end position="1791"/>
    </location>
</feature>
<gene>
    <name evidence="2" type="ORF">ALECFALPRED_009775</name>
</gene>
<feature type="region of interest" description="Disordered" evidence="1">
    <location>
        <begin position="1321"/>
        <end position="1345"/>
    </location>
</feature>
<feature type="compositionally biased region" description="Basic and acidic residues" evidence="1">
    <location>
        <begin position="718"/>
        <end position="735"/>
    </location>
</feature>
<feature type="compositionally biased region" description="Low complexity" evidence="1">
    <location>
        <begin position="1210"/>
        <end position="1219"/>
    </location>
</feature>
<feature type="compositionally biased region" description="Basic and acidic residues" evidence="1">
    <location>
        <begin position="1723"/>
        <end position="1749"/>
    </location>
</feature>
<feature type="region of interest" description="Disordered" evidence="1">
    <location>
        <begin position="439"/>
        <end position="460"/>
    </location>
</feature>
<proteinExistence type="predicted"/>
<dbReference type="OrthoDB" id="3941926at2759"/>
<feature type="compositionally biased region" description="Polar residues" evidence="1">
    <location>
        <begin position="548"/>
        <end position="561"/>
    </location>
</feature>
<feature type="compositionally biased region" description="Low complexity" evidence="1">
    <location>
        <begin position="1040"/>
        <end position="1052"/>
    </location>
</feature>
<feature type="compositionally biased region" description="Low complexity" evidence="1">
    <location>
        <begin position="1321"/>
        <end position="1331"/>
    </location>
</feature>
<feature type="compositionally biased region" description="Polar residues" evidence="1">
    <location>
        <begin position="1577"/>
        <end position="1597"/>
    </location>
</feature>
<feature type="region of interest" description="Disordered" evidence="1">
    <location>
        <begin position="686"/>
        <end position="1072"/>
    </location>
</feature>
<feature type="compositionally biased region" description="Basic and acidic residues" evidence="1">
    <location>
        <begin position="283"/>
        <end position="293"/>
    </location>
</feature>
<feature type="compositionally biased region" description="Polar residues" evidence="1">
    <location>
        <begin position="1172"/>
        <end position="1185"/>
    </location>
</feature>
<evidence type="ECO:0000256" key="1">
    <source>
        <dbReference type="SAM" id="MobiDB-lite"/>
    </source>
</evidence>
<comment type="caution">
    <text evidence="2">The sequence shown here is derived from an EMBL/GenBank/DDBJ whole genome shotgun (WGS) entry which is preliminary data.</text>
</comment>
<evidence type="ECO:0000313" key="3">
    <source>
        <dbReference type="Proteomes" id="UP000664203"/>
    </source>
</evidence>
<feature type="compositionally biased region" description="Polar residues" evidence="1">
    <location>
        <begin position="1227"/>
        <end position="1236"/>
    </location>
</feature>
<feature type="compositionally biased region" description="Low complexity" evidence="1">
    <location>
        <begin position="236"/>
        <end position="253"/>
    </location>
</feature>
<keyword evidence="3" id="KW-1185">Reference proteome</keyword>
<sequence>MAYHFDGKGIFSTRNGEYARREKIPSMRIILRSNPIEDRQTLVAKLQKDFPEVCKKITTPVTDTDVYEYFDYCDAAVQGFEFLRAVLEYIAGLNASVNAKKAMKVQDYVGRWKNTNREAFTYVRPYHAVTDLFTEEDIEEHGVEFLTEAMMQIKRLRLQEDDNGMIMFLVNEAHTLMINFPEACQSALRLQMQHAHTMHNQGNFTLSQAPERPPFPMNLSAAQGMRARSNPEHRQPQPQGGLLRQLPGPSGQLVAPQGHFPLQRLTPSTEVLDHVHPGSTSRGDFHSDPKAHNAMDTYNSGPPNNFVAIPSRGLPGPFSYQPLPPPTQPIPLLNLVGTFESNPPKGKKNPKKKSSDDARMVSHAGNGPRQAFNDANPKRPFAPQNMRMPFYPRSPDTIPLVQEIGPSAGSVSYSGNYHQPYLPLAHHSGNGQEPFHLPPYHGQTPMQPAMEGRSRERAVSNPYSPPAYELPGPIPPISANVQHQTATAKGQSFEENAGFVSSQVRPHLSQPLDPHAFGHHLPDRRMDAQDRQDPIPEVQRPALGPMSNAGQPQFSGTSGRSRANEIPGRPMQEGCTIWIGGLPNEFDKAAVLHLLRPCRGLLDVSGPRVSSPWVSSPWVSSPSRYQTNRSYAFAEYVIPISSVARDTDLKNYSFENPVDAAEALERLPQTRFASLPEGIFLGANYPKPKLHPSPGNYQYGNGGDRKRPASNVSPTKSRMGEESNRAGKSKNEHSRKASKGSARGKKQSTSGPEEKVERPPERVIAVGVSQKGSGLHPEEEIAIPDPHDKVGSMAHVSQSSTDGQENPKPVNQDPAVVQPDVSVETHANHVSKITDDGAQKIASAPSAKPQVQESHEAMSSGHTEGRAKVPKRNSKGYNKLPVPENKGSEPSARRHTSGTSKPTALAKPSANNAGQFLDNSGHLEGQGKQYGFENEASRMLAPTLPLEPTSTLPEDPEIPGQSFLGCNPTEADGELPKASVANVTEPSIAKDDEAKVSDTVPAPGESPVSKVPLEQTKEPISEARRRDVSSSTQGSADTVPSSLSSTAPPSSSQTERRNSIAQGTLSPMVQAARSSSKIALFPVFFKPGETAVEQKSDIPTSLALSETGKGTQRVQEELQSPSNDELGGFQPGTIKENPEQVPTVLLIQLSPKDSDRAILRSPARKRAPSVPPRSSSLAAPSTPIKTHQKKKKPRNFTPVKEAPSEDNGDDTGSSSKGTGLAVEGSKMDSSVQTMGSTKPKCPALFVDPAARTLSIDRSKDLPEPETPFLMDDGVRVAPPKISRQVVMEATNADRYYVQKNSYQAFHLGNVMQINATFNSLDSSDSTSTLSSETRTPAHPLAKKQNDLETTLREAGFRSLSGTSPFTIKVPELALLETLDEEGNPLEIRTNKDGPVLSWIDDQGKIGPSMSFDAWTKQHEIIEVVKKATAVKRLLAGSPPLSWTEIESLRQQLSRFVTHFVSDAREQQATKMKAQKILRAKALLDTSPQRGSSTSEMQKWSRNVALFIEENTSEPSPAYAQSRKPTTNSPSKSSRCAPLRKQRQERRVPILINRPDPQPLPYKLGRDEGACQVAHPELTNSLTSGQSTESEPSPSTFGRRTPSEERPTPSVALMPSAALDRVSKLKDVFVGMEKDHRRWSDDRHRVSTPPEEERMTISDPEIRPLGGEFDVRRIIEVKDGSPEPGIKEMESEVQQKPHEEKLNGSKGKELGSEKGRQDQSFTAKSDEIKDPPAPAELKEKATEKPEDPTHQKQTFQPLGVSTLSFDSNYTTSNDGSSEEAQHNRRRGGHSPVKHSGYNSVAGRGIDGERGGTKEGSKDPWALPQGEKPWGCGGEGRGEKKKRERQ</sequence>
<feature type="compositionally biased region" description="Basic residues" evidence="1">
    <location>
        <begin position="736"/>
        <end position="746"/>
    </location>
</feature>
<feature type="region of interest" description="Disordered" evidence="1">
    <location>
        <begin position="272"/>
        <end position="377"/>
    </location>
</feature>
<feature type="compositionally biased region" description="Polar residues" evidence="1">
    <location>
        <begin position="1097"/>
        <end position="1123"/>
    </location>
</feature>
<feature type="compositionally biased region" description="Polar residues" evidence="1">
    <location>
        <begin position="909"/>
        <end position="918"/>
    </location>
</feature>
<dbReference type="Proteomes" id="UP000664203">
    <property type="component" value="Unassembled WGS sequence"/>
</dbReference>
<accession>A0A8H3J858</accession>
<evidence type="ECO:0008006" key="4">
    <source>
        <dbReference type="Google" id="ProtNLM"/>
    </source>
</evidence>
<feature type="region of interest" description="Disordered" evidence="1">
    <location>
        <begin position="1092"/>
        <end position="1239"/>
    </location>
</feature>
<feature type="region of interest" description="Disordered" evidence="1">
    <location>
        <begin position="538"/>
        <end position="569"/>
    </location>
</feature>
<feature type="compositionally biased region" description="Basic and acidic residues" evidence="1">
    <location>
        <begin position="1634"/>
        <end position="1661"/>
    </location>
</feature>